<name>A0A2Y8ZPQ4_9MICO</name>
<evidence type="ECO:0000313" key="2">
    <source>
        <dbReference type="Proteomes" id="UP000250028"/>
    </source>
</evidence>
<dbReference type="AlphaFoldDB" id="A0A2Y8ZPQ4"/>
<dbReference type="Proteomes" id="UP000250028">
    <property type="component" value="Unassembled WGS sequence"/>
</dbReference>
<gene>
    <name evidence="1" type="ORF">SAMN04489750_1624</name>
</gene>
<accession>A0A2Y8ZPQ4</accession>
<dbReference type="EMBL" id="UESZ01000001">
    <property type="protein sequence ID" value="SSA34310.1"/>
    <property type="molecule type" value="Genomic_DNA"/>
</dbReference>
<proteinExistence type="predicted"/>
<evidence type="ECO:0000313" key="1">
    <source>
        <dbReference type="EMBL" id="SSA34310.1"/>
    </source>
</evidence>
<protein>
    <submittedName>
        <fullName evidence="1">Uncharacterized protein</fullName>
    </submittedName>
</protein>
<reference evidence="2" key="1">
    <citation type="submission" date="2016-10" db="EMBL/GenBank/DDBJ databases">
        <authorList>
            <person name="Varghese N."/>
            <person name="Submissions S."/>
        </authorList>
    </citation>
    <scope>NUCLEOTIDE SEQUENCE [LARGE SCALE GENOMIC DNA]</scope>
    <source>
        <strain evidence="2">DSM 22951</strain>
    </source>
</reference>
<organism evidence="1 2">
    <name type="scientific">Branchiibius hedensis</name>
    <dbReference type="NCBI Taxonomy" id="672460"/>
    <lineage>
        <taxon>Bacteria</taxon>
        <taxon>Bacillati</taxon>
        <taxon>Actinomycetota</taxon>
        <taxon>Actinomycetes</taxon>
        <taxon>Micrococcales</taxon>
        <taxon>Dermacoccaceae</taxon>
        <taxon>Branchiibius</taxon>
    </lineage>
</organism>
<sequence length="51" mass="5738">MMWWMASLTVQAVNQWARETSRDAGKLTRLLCSYYLGALDSDQVDDPGASE</sequence>
<keyword evidence="2" id="KW-1185">Reference proteome</keyword>